<accession>A0A6V7PPT7</accession>
<keyword evidence="1" id="KW-0175">Coiled coil</keyword>
<evidence type="ECO:0000256" key="1">
    <source>
        <dbReference type="SAM" id="Coils"/>
    </source>
</evidence>
<organism evidence="3">
    <name type="scientific">Ananas comosus var. bracteatus</name>
    <name type="common">red pineapple</name>
    <dbReference type="NCBI Taxonomy" id="296719"/>
    <lineage>
        <taxon>Eukaryota</taxon>
        <taxon>Viridiplantae</taxon>
        <taxon>Streptophyta</taxon>
        <taxon>Embryophyta</taxon>
        <taxon>Tracheophyta</taxon>
        <taxon>Spermatophyta</taxon>
        <taxon>Magnoliopsida</taxon>
        <taxon>Liliopsida</taxon>
        <taxon>Poales</taxon>
        <taxon>Bromeliaceae</taxon>
        <taxon>Bromelioideae</taxon>
        <taxon>Ananas</taxon>
    </lineage>
</organism>
<proteinExistence type="predicted"/>
<gene>
    <name evidence="3" type="ORF">CB5_LOCUS16083</name>
</gene>
<reference evidence="3" key="1">
    <citation type="submission" date="2020-07" db="EMBL/GenBank/DDBJ databases">
        <authorList>
            <person name="Lin J."/>
        </authorList>
    </citation>
    <scope>NUCLEOTIDE SEQUENCE</scope>
</reference>
<protein>
    <submittedName>
        <fullName evidence="3">Uncharacterized protein</fullName>
    </submittedName>
</protein>
<feature type="coiled-coil region" evidence="1">
    <location>
        <begin position="81"/>
        <end position="129"/>
    </location>
</feature>
<dbReference type="EMBL" id="LR862150">
    <property type="protein sequence ID" value="CAD1832872.1"/>
    <property type="molecule type" value="Genomic_DNA"/>
</dbReference>
<evidence type="ECO:0000256" key="2">
    <source>
        <dbReference type="SAM" id="MobiDB-lite"/>
    </source>
</evidence>
<name>A0A6V7PPT7_ANACO</name>
<sequence>MSTYSVPIENKQGSVSVYVDMDVRKGDNVVEFVGCWSAPCANIDQVEEEAARRSVGKLCDEFAFKVRDFNLENKKSYDNLYEQLSTDHSMLKKKYKQLKNDYNLLWGYYNDLLAEKDRYVIERRKLKESMDRCVALLDRPDAITVNQNSNSRNSDKNLMVLSSYEN</sequence>
<feature type="region of interest" description="Disordered" evidence="2">
    <location>
        <begin position="147"/>
        <end position="166"/>
    </location>
</feature>
<dbReference type="AlphaFoldDB" id="A0A6V7PPT7"/>
<evidence type="ECO:0000313" key="3">
    <source>
        <dbReference type="EMBL" id="CAD1832872.1"/>
    </source>
</evidence>